<feature type="chain" id="PRO_5047039970" evidence="10">
    <location>
        <begin position="38"/>
        <end position="211"/>
    </location>
</feature>
<organism evidence="11 12">
    <name type="scientific">Pogona vitticeps</name>
    <name type="common">central bearded dragon</name>
    <dbReference type="NCBI Taxonomy" id="103695"/>
    <lineage>
        <taxon>Eukaryota</taxon>
        <taxon>Metazoa</taxon>
        <taxon>Chordata</taxon>
        <taxon>Craniata</taxon>
        <taxon>Vertebrata</taxon>
        <taxon>Euteleostomi</taxon>
        <taxon>Lepidosauria</taxon>
        <taxon>Squamata</taxon>
        <taxon>Bifurcata</taxon>
        <taxon>Unidentata</taxon>
        <taxon>Episquamata</taxon>
        <taxon>Toxicofera</taxon>
        <taxon>Iguania</taxon>
        <taxon>Acrodonta</taxon>
        <taxon>Agamidae</taxon>
        <taxon>Amphibolurinae</taxon>
        <taxon>Pogona</taxon>
    </lineage>
</organism>
<evidence type="ECO:0000256" key="4">
    <source>
        <dbReference type="ARBA" id="ARBA00022729"/>
    </source>
</evidence>
<feature type="region of interest" description="Disordered" evidence="8">
    <location>
        <begin position="149"/>
        <end position="172"/>
    </location>
</feature>
<keyword evidence="6 9" id="KW-0472">Membrane</keyword>
<dbReference type="CTD" id="8763"/>
<comment type="subcellular location">
    <subcellularLocation>
        <location evidence="1">Membrane</location>
        <topology evidence="1">Single-pass type I membrane protein</topology>
    </subcellularLocation>
</comment>
<keyword evidence="3 9" id="KW-0812">Transmembrane</keyword>
<evidence type="ECO:0000313" key="11">
    <source>
        <dbReference type="Proteomes" id="UP001652642"/>
    </source>
</evidence>
<evidence type="ECO:0000256" key="3">
    <source>
        <dbReference type="ARBA" id="ARBA00022692"/>
    </source>
</evidence>
<dbReference type="GeneID" id="110083138"/>
<accession>A0A6J0U889</accession>
<dbReference type="KEGG" id="pvt:110083138"/>
<keyword evidence="5 9" id="KW-1133">Transmembrane helix</keyword>
<evidence type="ECO:0000313" key="12">
    <source>
        <dbReference type="RefSeq" id="XP_020656996.2"/>
    </source>
</evidence>
<dbReference type="RefSeq" id="XP_020656996.2">
    <property type="nucleotide sequence ID" value="XM_020801337.2"/>
</dbReference>
<dbReference type="PANTHER" id="PTHR11337:SF12">
    <property type="entry name" value="SIALOMUCIN CORE PROTEIN 24"/>
    <property type="match status" value="1"/>
</dbReference>
<reference evidence="11" key="1">
    <citation type="submission" date="2025-05" db="UniProtKB">
        <authorList>
            <consortium name="RefSeq"/>
        </authorList>
    </citation>
    <scope>NUCLEOTIDE SEQUENCE [LARGE SCALE GENOMIC DNA]</scope>
</reference>
<dbReference type="Proteomes" id="UP001652642">
    <property type="component" value="Chromosome 1"/>
</dbReference>
<dbReference type="GO" id="GO:0031410">
    <property type="term" value="C:cytoplasmic vesicle"/>
    <property type="evidence" value="ECO:0007669"/>
    <property type="project" value="TreeGrafter"/>
</dbReference>
<dbReference type="InterPro" id="IPR007947">
    <property type="entry name" value="CD164_MGC24"/>
</dbReference>
<feature type="transmembrane region" description="Helical" evidence="9">
    <location>
        <begin position="177"/>
        <end position="198"/>
    </location>
</feature>
<reference evidence="12" key="2">
    <citation type="submission" date="2025-08" db="UniProtKB">
        <authorList>
            <consortium name="RefSeq"/>
        </authorList>
    </citation>
    <scope>IDENTIFICATION</scope>
</reference>
<evidence type="ECO:0000256" key="7">
    <source>
        <dbReference type="ARBA" id="ARBA00023180"/>
    </source>
</evidence>
<dbReference type="PANTHER" id="PTHR11337">
    <property type="entry name" value="MUCIN/PORIMIN"/>
    <property type="match status" value="1"/>
</dbReference>
<dbReference type="GO" id="GO:0016020">
    <property type="term" value="C:membrane"/>
    <property type="evidence" value="ECO:0007669"/>
    <property type="project" value="UniProtKB-SubCell"/>
</dbReference>
<proteinExistence type="inferred from homology"/>
<sequence length="211" mass="21924">MMSPCSRNSSNGLRWSPVGWALLLLVASCFTSPLGEAATEDTPTTTTAPTTSNATAADDCGSYTNCSSCIAQSHLNCTWLQCTADNNSYCTNTTKGGCTENLTCSDIPTTSIAPIISNTTAAAGNITNTTTSHPVSTMSPNTTVITSTAASNTTSTSGTVSPKPTSKPSPRTSTFDAASFIGGIVLVLGLQAVIFFLYKFCKSKDQNYHTL</sequence>
<evidence type="ECO:0000256" key="1">
    <source>
        <dbReference type="ARBA" id="ARBA00004479"/>
    </source>
</evidence>
<dbReference type="InParanoid" id="A0A6J0U889"/>
<dbReference type="PROSITE" id="PS51257">
    <property type="entry name" value="PROKAR_LIPOPROTEIN"/>
    <property type="match status" value="1"/>
</dbReference>
<dbReference type="AlphaFoldDB" id="A0A6J0U889"/>
<dbReference type="Pfam" id="PF05283">
    <property type="entry name" value="MGC-24"/>
    <property type="match status" value="1"/>
</dbReference>
<evidence type="ECO:0000256" key="2">
    <source>
        <dbReference type="ARBA" id="ARBA00005341"/>
    </source>
</evidence>
<keyword evidence="7" id="KW-0325">Glycoprotein</keyword>
<gene>
    <name evidence="12" type="primary">CD164</name>
</gene>
<evidence type="ECO:0000256" key="8">
    <source>
        <dbReference type="SAM" id="MobiDB-lite"/>
    </source>
</evidence>
<keyword evidence="11" id="KW-1185">Reference proteome</keyword>
<evidence type="ECO:0000256" key="5">
    <source>
        <dbReference type="ARBA" id="ARBA00022989"/>
    </source>
</evidence>
<dbReference type="OrthoDB" id="6160056at2759"/>
<feature type="signal peptide" evidence="10">
    <location>
        <begin position="1"/>
        <end position="37"/>
    </location>
</feature>
<name>A0A6J0U889_9SAUR</name>
<evidence type="ECO:0000256" key="10">
    <source>
        <dbReference type="SAM" id="SignalP"/>
    </source>
</evidence>
<keyword evidence="4 10" id="KW-0732">Signal</keyword>
<comment type="similarity">
    <text evidence="2">Belongs to the CD164 family.</text>
</comment>
<evidence type="ECO:0000256" key="6">
    <source>
        <dbReference type="ARBA" id="ARBA00023136"/>
    </source>
</evidence>
<protein>
    <submittedName>
        <fullName evidence="12">Sialomucin core protein 24 isoform X1</fullName>
    </submittedName>
</protein>
<evidence type="ECO:0000256" key="9">
    <source>
        <dbReference type="SAM" id="Phobius"/>
    </source>
</evidence>